<dbReference type="GO" id="GO:0019450">
    <property type="term" value="P:L-cysteine catabolic process to pyruvate"/>
    <property type="evidence" value="ECO:0007669"/>
    <property type="project" value="TreeGrafter"/>
</dbReference>
<dbReference type="Proteomes" id="UP000323594">
    <property type="component" value="Chromosome"/>
</dbReference>
<dbReference type="Pfam" id="PF03313">
    <property type="entry name" value="SDH_alpha"/>
    <property type="match status" value="1"/>
</dbReference>
<evidence type="ECO:0000313" key="4">
    <source>
        <dbReference type="EMBL" id="QEJ98568.1"/>
    </source>
</evidence>
<sequence length="429" mass="45015">MLNQTRIDQYISILKEELVPALGCTEPIAIAYAAAHVRKVLGCEPDSMLIKSSGNIIKNVKGVVVPNSGGMKGMAAAAAIGAMAGNPDKGLEVLSDVTEADIEKTRRFLDTVPCKIEVLDTPATLHLIVEFSAGADSASAEIIHQHTNIVKLIKNGAVLFEKPFDPNESNAALTDRSCLSVKDIIEFANTVDLALVEPLLERQIQYNCEISEEGLKHRYGISYGANLLQFAKEDNTVSIAVKATAEAAAGSDARMSGCTLPVVTNSGSGNQGLAVSIPVIVYARELNLPHEKLLRALLVSNLIAIHQKTKIGRLSAYCGAVSAGCGSGAAITYMNGGTYKQISDTITNTLATVSGIICDGAKPSCASKIAASVNAAIASYRLAMKGEVFSAGDGIVKDNVEKTILGVGTIASEGMVATDKTILHIMVED</sequence>
<dbReference type="Proteomes" id="UP000042527">
    <property type="component" value="Unassembled WGS sequence"/>
</dbReference>
<dbReference type="AlphaFoldDB" id="A0A0B7GYP6"/>
<evidence type="ECO:0000259" key="2">
    <source>
        <dbReference type="Pfam" id="PF03313"/>
    </source>
</evidence>
<dbReference type="HAMAP" id="MF_01845">
    <property type="entry name" value="UPF0597"/>
    <property type="match status" value="1"/>
</dbReference>
<organism evidence="3 5">
    <name type="scientific">Treponema phagedenis</name>
    <dbReference type="NCBI Taxonomy" id="162"/>
    <lineage>
        <taxon>Bacteria</taxon>
        <taxon>Pseudomonadati</taxon>
        <taxon>Spirochaetota</taxon>
        <taxon>Spirochaetia</taxon>
        <taxon>Spirochaetales</taxon>
        <taxon>Treponemataceae</taxon>
        <taxon>Treponema</taxon>
    </lineage>
</organism>
<evidence type="ECO:0000313" key="3">
    <source>
        <dbReference type="EMBL" id="CEM62767.1"/>
    </source>
</evidence>
<dbReference type="PANTHER" id="PTHR30501:SF2">
    <property type="entry name" value="UPF0597 PROTEIN YHAM"/>
    <property type="match status" value="1"/>
</dbReference>
<comment type="similarity">
    <text evidence="1">Belongs to the UPF0597 family.</text>
</comment>
<reference evidence="4 6" key="3">
    <citation type="submission" date="2019-08" db="EMBL/GenBank/DDBJ databases">
        <authorList>
            <person name="Kuhnert P."/>
        </authorList>
    </citation>
    <scope>NUCLEOTIDE SEQUENCE [LARGE SCALE GENOMIC DNA]</scope>
    <source>
        <strain evidence="4 6">B36.5</strain>
    </source>
</reference>
<reference evidence="3" key="1">
    <citation type="submission" date="2015-01" db="EMBL/GenBank/DDBJ databases">
        <authorList>
            <person name="Xiang T."/>
            <person name="Song Y."/>
            <person name="Huang L."/>
            <person name="Wang B."/>
            <person name="Wu P."/>
        </authorList>
    </citation>
    <scope>NUCLEOTIDE SEQUENCE [LARGE SCALE GENOMIC DNA]</scope>
    <source>
        <strain evidence="3">V1</strain>
    </source>
</reference>
<dbReference type="EMBL" id="CP042817">
    <property type="protein sequence ID" value="QEJ98568.1"/>
    <property type="molecule type" value="Genomic_DNA"/>
</dbReference>
<feature type="domain" description="Serine dehydratase-like alpha subunit" evidence="2">
    <location>
        <begin position="89"/>
        <end position="423"/>
    </location>
</feature>
<name>A0A0B7GYP6_TREPH</name>
<evidence type="ECO:0000256" key="1">
    <source>
        <dbReference type="HAMAP-Rule" id="MF_01845"/>
    </source>
</evidence>
<dbReference type="EMBL" id="CDNC01000045">
    <property type="protein sequence ID" value="CEM62767.1"/>
    <property type="molecule type" value="Genomic_DNA"/>
</dbReference>
<keyword evidence="5" id="KW-1185">Reference proteome</keyword>
<dbReference type="InterPro" id="IPR005130">
    <property type="entry name" value="Ser_deHydtase-like_asu"/>
</dbReference>
<dbReference type="PIRSF" id="PIRSF006054">
    <property type="entry name" value="UCP006054"/>
    <property type="match status" value="1"/>
</dbReference>
<dbReference type="InterPro" id="IPR021144">
    <property type="entry name" value="UPF0597"/>
</dbReference>
<dbReference type="GO" id="GO:0080146">
    <property type="term" value="F:L-cysteine desulfhydrase activity"/>
    <property type="evidence" value="ECO:0007669"/>
    <property type="project" value="TreeGrafter"/>
</dbReference>
<protein>
    <recommendedName>
        <fullName evidence="1">UPF0597 protein FUT82_11560</fullName>
    </recommendedName>
</protein>
<dbReference type="RefSeq" id="WP_024751806.1">
    <property type="nucleotide sequence ID" value="NZ_CDNC01000045.1"/>
</dbReference>
<dbReference type="GeneID" id="57753814"/>
<evidence type="ECO:0000313" key="5">
    <source>
        <dbReference type="Proteomes" id="UP000042527"/>
    </source>
</evidence>
<gene>
    <name evidence="4" type="ORF">FUT82_11560</name>
    <name evidence="3" type="ORF">TPHV1_50027</name>
</gene>
<dbReference type="PANTHER" id="PTHR30501">
    <property type="entry name" value="UPF0597 PROTEIN YHAM"/>
    <property type="match status" value="1"/>
</dbReference>
<accession>A0A0B7GYP6</accession>
<evidence type="ECO:0000313" key="6">
    <source>
        <dbReference type="Proteomes" id="UP000323594"/>
    </source>
</evidence>
<dbReference type="OrthoDB" id="41906at2"/>
<reference evidence="5" key="2">
    <citation type="submission" date="2015-01" db="EMBL/GenBank/DDBJ databases">
        <authorList>
            <person name="Manzoor Shahid"/>
            <person name="Zubair Saima"/>
        </authorList>
    </citation>
    <scope>NUCLEOTIDE SEQUENCE [LARGE SCALE GENOMIC DNA]</scope>
    <source>
        <strain evidence="5">V1</strain>
    </source>
</reference>
<proteinExistence type="inferred from homology"/>